<dbReference type="InterPro" id="IPR036020">
    <property type="entry name" value="WW_dom_sf"/>
</dbReference>
<evidence type="ECO:0000313" key="3">
    <source>
        <dbReference type="Proteomes" id="UP000485058"/>
    </source>
</evidence>
<dbReference type="PROSITE" id="PS50020">
    <property type="entry name" value="WW_DOMAIN_2"/>
    <property type="match status" value="1"/>
</dbReference>
<dbReference type="InterPro" id="IPR001202">
    <property type="entry name" value="WW_dom"/>
</dbReference>
<evidence type="ECO:0000313" key="2">
    <source>
        <dbReference type="EMBL" id="GFH23681.1"/>
    </source>
</evidence>
<dbReference type="AlphaFoldDB" id="A0A699ZNE0"/>
<proteinExistence type="predicted"/>
<dbReference type="Proteomes" id="UP000485058">
    <property type="component" value="Unassembled WGS sequence"/>
</dbReference>
<feature type="non-terminal residue" evidence="2">
    <location>
        <position position="1"/>
    </location>
</feature>
<protein>
    <recommendedName>
        <fullName evidence="1">WW domain-containing protein</fullName>
    </recommendedName>
</protein>
<comment type="caution">
    <text evidence="2">The sequence shown here is derived from an EMBL/GenBank/DDBJ whole genome shotgun (WGS) entry which is preliminary data.</text>
</comment>
<dbReference type="SUPFAM" id="SSF51045">
    <property type="entry name" value="WW domain"/>
    <property type="match status" value="1"/>
</dbReference>
<organism evidence="2 3">
    <name type="scientific">Haematococcus lacustris</name>
    <name type="common">Green alga</name>
    <name type="synonym">Haematococcus pluvialis</name>
    <dbReference type="NCBI Taxonomy" id="44745"/>
    <lineage>
        <taxon>Eukaryota</taxon>
        <taxon>Viridiplantae</taxon>
        <taxon>Chlorophyta</taxon>
        <taxon>core chlorophytes</taxon>
        <taxon>Chlorophyceae</taxon>
        <taxon>CS clade</taxon>
        <taxon>Chlamydomonadales</taxon>
        <taxon>Haematococcaceae</taxon>
        <taxon>Haematococcus</taxon>
    </lineage>
</organism>
<reference evidence="2 3" key="1">
    <citation type="submission" date="2020-02" db="EMBL/GenBank/DDBJ databases">
        <title>Draft genome sequence of Haematococcus lacustris strain NIES-144.</title>
        <authorList>
            <person name="Morimoto D."/>
            <person name="Nakagawa S."/>
            <person name="Yoshida T."/>
            <person name="Sawayama S."/>
        </authorList>
    </citation>
    <scope>NUCLEOTIDE SEQUENCE [LARGE SCALE GENOMIC DNA]</scope>
    <source>
        <strain evidence="2 3">NIES-144</strain>
    </source>
</reference>
<evidence type="ECO:0000259" key="1">
    <source>
        <dbReference type="PROSITE" id="PS50020"/>
    </source>
</evidence>
<feature type="non-terminal residue" evidence="2">
    <location>
        <position position="96"/>
    </location>
</feature>
<dbReference type="EMBL" id="BLLF01002333">
    <property type="protein sequence ID" value="GFH23681.1"/>
    <property type="molecule type" value="Genomic_DNA"/>
</dbReference>
<sequence length="96" mass="10760">MEEVRAAAAELNIVLEEKPGFLNLITDMLRPESLPAGWSASYDAASGRRRYEHASSQSVQWVHPLLDYYRGAAYMEAGGYRRMLAAESKIPPTDEE</sequence>
<accession>A0A699ZNE0</accession>
<dbReference type="Gene3D" id="2.20.70.10">
    <property type="match status" value="1"/>
</dbReference>
<name>A0A699ZNE0_HAELA</name>
<gene>
    <name evidence="2" type="ORF">HaLaN_21334</name>
</gene>
<feature type="domain" description="WW" evidence="1">
    <location>
        <begin position="32"/>
        <end position="66"/>
    </location>
</feature>
<keyword evidence="3" id="KW-1185">Reference proteome</keyword>